<protein>
    <submittedName>
        <fullName evidence="1">Uncharacterized protein</fullName>
    </submittedName>
</protein>
<name>A0A6M0S1H5_9CYAN</name>
<accession>A0A6M0S1H5</accession>
<dbReference type="Proteomes" id="UP000473574">
    <property type="component" value="Unassembled WGS sequence"/>
</dbReference>
<evidence type="ECO:0000313" key="1">
    <source>
        <dbReference type="EMBL" id="NEZ61782.1"/>
    </source>
</evidence>
<dbReference type="AlphaFoldDB" id="A0A6M0S1H5"/>
<proteinExistence type="predicted"/>
<sequence length="75" mass="8378">MFDIVEGIDCIRLPPIFGGQISQILGNILPLFLGLNSCFREVAKSKMSRIMSWNKAPVSLPMLTLSKLIDEDKRA</sequence>
<organism evidence="1 2">
    <name type="scientific">Adonisia turfae CCMR0082</name>
    <dbReference type="NCBI Taxonomy" id="2304604"/>
    <lineage>
        <taxon>Bacteria</taxon>
        <taxon>Bacillati</taxon>
        <taxon>Cyanobacteriota</taxon>
        <taxon>Adonisia</taxon>
        <taxon>Adonisia turfae</taxon>
    </lineage>
</organism>
<comment type="caution">
    <text evidence="1">The sequence shown here is derived from an EMBL/GenBank/DDBJ whole genome shotgun (WGS) entry which is preliminary data.</text>
</comment>
<reference evidence="1 2" key="1">
    <citation type="journal article" date="2020" name="Microb. Ecol.">
        <title>Ecogenomics of the Marine Benthic Filamentous Cyanobacterium Adonisia.</title>
        <authorList>
            <person name="Walter J.M."/>
            <person name="Coutinho F.H."/>
            <person name="Leomil L."/>
            <person name="Hargreaves P.I."/>
            <person name="Campeao M.E."/>
            <person name="Vieira V.V."/>
            <person name="Silva B.S."/>
            <person name="Fistarol G.O."/>
            <person name="Salomon P.S."/>
            <person name="Sawabe T."/>
            <person name="Mino S."/>
            <person name="Hosokawa M."/>
            <person name="Miyashita H."/>
            <person name="Maruyama F."/>
            <person name="van Verk M.C."/>
            <person name="Dutilh B.E."/>
            <person name="Thompson C.C."/>
            <person name="Thompson F.L."/>
        </authorList>
    </citation>
    <scope>NUCLEOTIDE SEQUENCE [LARGE SCALE GENOMIC DNA]</scope>
    <source>
        <strain evidence="1 2">CCMR0082</strain>
    </source>
</reference>
<gene>
    <name evidence="1" type="ORF">D0962_03160</name>
</gene>
<evidence type="ECO:0000313" key="2">
    <source>
        <dbReference type="Proteomes" id="UP000473574"/>
    </source>
</evidence>
<dbReference type="EMBL" id="QZCE01000001">
    <property type="protein sequence ID" value="NEZ61782.1"/>
    <property type="molecule type" value="Genomic_DNA"/>
</dbReference>